<evidence type="ECO:0000313" key="3">
    <source>
        <dbReference type="Proteomes" id="UP000198785"/>
    </source>
</evidence>
<keyword evidence="3" id="KW-1185">Reference proteome</keyword>
<dbReference type="InterPro" id="IPR043129">
    <property type="entry name" value="ATPase_NBD"/>
</dbReference>
<proteinExistence type="predicted"/>
<dbReference type="PANTHER" id="PTHR11735">
    <property type="entry name" value="TRNA N6-ADENOSINE THREONYLCARBAMOYLTRANSFERASE"/>
    <property type="match status" value="1"/>
</dbReference>
<evidence type="ECO:0000313" key="2">
    <source>
        <dbReference type="EMBL" id="SFS89445.1"/>
    </source>
</evidence>
<dbReference type="Proteomes" id="UP000198785">
    <property type="component" value="Unassembled WGS sequence"/>
</dbReference>
<dbReference type="GO" id="GO:0005829">
    <property type="term" value="C:cytosol"/>
    <property type="evidence" value="ECO:0007669"/>
    <property type="project" value="TreeGrafter"/>
</dbReference>
<dbReference type="SUPFAM" id="SSF53067">
    <property type="entry name" value="Actin-like ATPase domain"/>
    <property type="match status" value="2"/>
</dbReference>
<dbReference type="CDD" id="cd24032">
    <property type="entry name" value="ASKHA_NBD_TsaB"/>
    <property type="match status" value="1"/>
</dbReference>
<dbReference type="OrthoDB" id="9784166at2"/>
<dbReference type="InterPro" id="IPR000905">
    <property type="entry name" value="Gcp-like_dom"/>
</dbReference>
<evidence type="ECO:0000259" key="1">
    <source>
        <dbReference type="Pfam" id="PF00814"/>
    </source>
</evidence>
<accession>A0A1I6TJT9</accession>
<reference evidence="2 3" key="1">
    <citation type="submission" date="2016-10" db="EMBL/GenBank/DDBJ databases">
        <authorList>
            <person name="de Groot N.N."/>
        </authorList>
    </citation>
    <scope>NUCLEOTIDE SEQUENCE [LARGE SCALE GENOMIC DNA]</scope>
    <source>
        <strain evidence="2 3">DSM 22789</strain>
    </source>
</reference>
<gene>
    <name evidence="2" type="ORF">SAMN05660206_106191</name>
</gene>
<dbReference type="NCBIfam" id="TIGR03725">
    <property type="entry name" value="T6A_YeaZ"/>
    <property type="match status" value="1"/>
</dbReference>
<name>A0A1I6TJT9_9SPHI</name>
<dbReference type="GO" id="GO:0002949">
    <property type="term" value="P:tRNA threonylcarbamoyladenosine modification"/>
    <property type="evidence" value="ECO:0007669"/>
    <property type="project" value="InterPro"/>
</dbReference>
<dbReference type="Gene3D" id="3.30.420.40">
    <property type="match status" value="2"/>
</dbReference>
<dbReference type="STRING" id="683125.SAMN05660206_106191"/>
<dbReference type="AlphaFoldDB" id="A0A1I6TJT9"/>
<dbReference type="InterPro" id="IPR022496">
    <property type="entry name" value="T6A_TsaB"/>
</dbReference>
<organism evidence="2 3">
    <name type="scientific">Sphingobacterium wenxiniae</name>
    <dbReference type="NCBI Taxonomy" id="683125"/>
    <lineage>
        <taxon>Bacteria</taxon>
        <taxon>Pseudomonadati</taxon>
        <taxon>Bacteroidota</taxon>
        <taxon>Sphingobacteriia</taxon>
        <taxon>Sphingobacteriales</taxon>
        <taxon>Sphingobacteriaceae</taxon>
        <taxon>Sphingobacterium</taxon>
    </lineage>
</organism>
<feature type="domain" description="Gcp-like" evidence="1">
    <location>
        <begin position="36"/>
        <end position="154"/>
    </location>
</feature>
<dbReference type="Pfam" id="PF00814">
    <property type="entry name" value="TsaD"/>
    <property type="match status" value="1"/>
</dbReference>
<protein>
    <submittedName>
        <fullName evidence="2">tRNA threonylcarbamoyladenosine biosynthesis protein TsaB</fullName>
    </submittedName>
</protein>
<dbReference type="PANTHER" id="PTHR11735:SF11">
    <property type="entry name" value="TRNA THREONYLCARBAMOYLADENOSINE BIOSYNTHESIS PROTEIN TSAB"/>
    <property type="match status" value="1"/>
</dbReference>
<dbReference type="EMBL" id="FOZZ01000006">
    <property type="protein sequence ID" value="SFS89445.1"/>
    <property type="molecule type" value="Genomic_DNA"/>
</dbReference>
<dbReference type="RefSeq" id="WP_093365713.1">
    <property type="nucleotide sequence ID" value="NZ_FOZZ01000006.1"/>
</dbReference>
<sequence>MENSYILHIETATPVCSVALSLNGEIIALKEANEQNLHATHLTQFIAKVMELAGVELSALNAVAVSQGPGSYTGLRIGVSTAKGLCYALDVPLIAVPTLDAMVQGFLGKNQGEAYNVLFPMIDARRMEVYTASYDIQGKPLSSTVAKIVDETSFEQWSGQQVVLFGSGADKFSELFQQTPYVTVHPAFVASAAFLSSIAFQKFQAKDFEDVIYFEPFYLKDFIPTTPKKRV</sequence>